<dbReference type="HOGENOM" id="CLU_115403_6_2_12"/>
<protein>
    <submittedName>
        <fullName evidence="2">Sulfate transporter/antisigma-factor antagonist STAS</fullName>
    </submittedName>
</protein>
<organism evidence="2 3">
    <name type="scientific">Turneriella parva (strain ATCC BAA-1111 / DSM 21527 / NCTC 11395 / H)</name>
    <name type="common">Leptospira parva</name>
    <dbReference type="NCBI Taxonomy" id="869212"/>
    <lineage>
        <taxon>Bacteria</taxon>
        <taxon>Pseudomonadati</taxon>
        <taxon>Spirochaetota</taxon>
        <taxon>Spirochaetia</taxon>
        <taxon>Leptospirales</taxon>
        <taxon>Leptospiraceae</taxon>
        <taxon>Turneriella</taxon>
    </lineage>
</organism>
<dbReference type="Gene3D" id="3.30.750.24">
    <property type="entry name" value="STAS domain"/>
    <property type="match status" value="1"/>
</dbReference>
<feature type="domain" description="STAS" evidence="1">
    <location>
        <begin position="19"/>
        <end position="110"/>
    </location>
</feature>
<dbReference type="KEGG" id="tpx:Turpa_0822"/>
<dbReference type="CDD" id="cd07043">
    <property type="entry name" value="STAS_anti-anti-sigma_factors"/>
    <property type="match status" value="1"/>
</dbReference>
<dbReference type="RefSeq" id="WP_014801991.1">
    <property type="nucleotide sequence ID" value="NC_018020.1"/>
</dbReference>
<dbReference type="InterPro" id="IPR036513">
    <property type="entry name" value="STAS_dom_sf"/>
</dbReference>
<keyword evidence="3" id="KW-1185">Reference proteome</keyword>
<dbReference type="OrthoDB" id="9796076at2"/>
<sequence>MIEVSRHDEALVIRITEQQLQMYAIPQFRAMVAEALAGKPKIVVFDLELVDHMDSSAMGAMFHFLKAVREYGGNLGVTHVSSKVMQVFKVTKAETQFPIFETPDAAIKEFS</sequence>
<proteinExistence type="predicted"/>
<dbReference type="GO" id="GO:0043856">
    <property type="term" value="F:anti-sigma factor antagonist activity"/>
    <property type="evidence" value="ECO:0007669"/>
    <property type="project" value="TreeGrafter"/>
</dbReference>
<evidence type="ECO:0000313" key="2">
    <source>
        <dbReference type="EMBL" id="AFM11473.1"/>
    </source>
</evidence>
<name>I4B2G6_TURPD</name>
<dbReference type="STRING" id="869212.Turpa_0822"/>
<reference evidence="2 3" key="1">
    <citation type="submission" date="2012-06" db="EMBL/GenBank/DDBJ databases">
        <title>The complete chromosome of genome of Turneriella parva DSM 21527.</title>
        <authorList>
            <consortium name="US DOE Joint Genome Institute (JGI-PGF)"/>
            <person name="Lucas S."/>
            <person name="Han J."/>
            <person name="Lapidus A."/>
            <person name="Bruce D."/>
            <person name="Goodwin L."/>
            <person name="Pitluck S."/>
            <person name="Peters L."/>
            <person name="Kyrpides N."/>
            <person name="Mavromatis K."/>
            <person name="Ivanova N."/>
            <person name="Mikhailova N."/>
            <person name="Chertkov O."/>
            <person name="Detter J.C."/>
            <person name="Tapia R."/>
            <person name="Han C."/>
            <person name="Land M."/>
            <person name="Hauser L."/>
            <person name="Markowitz V."/>
            <person name="Cheng J.-F."/>
            <person name="Hugenholtz P."/>
            <person name="Woyke T."/>
            <person name="Wu D."/>
            <person name="Gronow S."/>
            <person name="Wellnitz S."/>
            <person name="Brambilla E."/>
            <person name="Klenk H.-P."/>
            <person name="Eisen J.A."/>
        </authorList>
    </citation>
    <scope>NUCLEOTIDE SEQUENCE [LARGE SCALE GENOMIC DNA]</scope>
    <source>
        <strain evidence="3">ATCC BAA-1111 / DSM 21527 / NCTC 11395 / H</strain>
    </source>
</reference>
<dbReference type="Proteomes" id="UP000006048">
    <property type="component" value="Chromosome"/>
</dbReference>
<dbReference type="SUPFAM" id="SSF52091">
    <property type="entry name" value="SpoIIaa-like"/>
    <property type="match status" value="1"/>
</dbReference>
<dbReference type="InterPro" id="IPR002645">
    <property type="entry name" value="STAS_dom"/>
</dbReference>
<dbReference type="PROSITE" id="PS50801">
    <property type="entry name" value="STAS"/>
    <property type="match status" value="1"/>
</dbReference>
<dbReference type="AlphaFoldDB" id="I4B2G6"/>
<evidence type="ECO:0000313" key="3">
    <source>
        <dbReference type="Proteomes" id="UP000006048"/>
    </source>
</evidence>
<evidence type="ECO:0000259" key="1">
    <source>
        <dbReference type="PROSITE" id="PS50801"/>
    </source>
</evidence>
<dbReference type="EMBL" id="CP002959">
    <property type="protein sequence ID" value="AFM11473.1"/>
    <property type="molecule type" value="Genomic_DNA"/>
</dbReference>
<dbReference type="PANTHER" id="PTHR33495">
    <property type="entry name" value="ANTI-SIGMA FACTOR ANTAGONIST TM_1081-RELATED-RELATED"/>
    <property type="match status" value="1"/>
</dbReference>
<dbReference type="Pfam" id="PF01740">
    <property type="entry name" value="STAS"/>
    <property type="match status" value="1"/>
</dbReference>
<gene>
    <name evidence="2" type="ordered locus">Turpa_0822</name>
</gene>
<accession>I4B2G6</accession>